<keyword evidence="8" id="KW-1185">Reference proteome</keyword>
<dbReference type="InterPro" id="IPR023210">
    <property type="entry name" value="NADP_OxRdtase_dom"/>
</dbReference>
<evidence type="ECO:0000256" key="3">
    <source>
        <dbReference type="PIRSR" id="PIRSR000097-1"/>
    </source>
</evidence>
<dbReference type="InterPro" id="IPR018170">
    <property type="entry name" value="Aldo/ket_reductase_CS"/>
</dbReference>
<dbReference type="EMBL" id="JABFAI010000066">
    <property type="protein sequence ID" value="KAF4957560.1"/>
    <property type="molecule type" value="Genomic_DNA"/>
</dbReference>
<comment type="caution">
    <text evidence="7">The sequence shown here is derived from an EMBL/GenBank/DDBJ whole genome shotgun (WGS) entry which is preliminary data.</text>
</comment>
<evidence type="ECO:0000313" key="7">
    <source>
        <dbReference type="EMBL" id="KAF4957560.1"/>
    </source>
</evidence>
<dbReference type="PANTHER" id="PTHR43827">
    <property type="entry name" value="2,5-DIKETO-D-GLUCONIC ACID REDUCTASE"/>
    <property type="match status" value="1"/>
</dbReference>
<evidence type="ECO:0000256" key="1">
    <source>
        <dbReference type="ARBA" id="ARBA00007905"/>
    </source>
</evidence>
<dbReference type="SUPFAM" id="SSF51430">
    <property type="entry name" value="NAD(P)-linked oxidoreductase"/>
    <property type="match status" value="1"/>
</dbReference>
<evidence type="ECO:0000256" key="4">
    <source>
        <dbReference type="PIRSR" id="PIRSR000097-2"/>
    </source>
</evidence>
<evidence type="ECO:0000256" key="5">
    <source>
        <dbReference type="PIRSR" id="PIRSR000097-3"/>
    </source>
</evidence>
<accession>A0A8H4X194</accession>
<name>A0A8H4X194_9HYPO</name>
<comment type="similarity">
    <text evidence="1">Belongs to the aldo/keto reductase family.</text>
</comment>
<reference evidence="7" key="1">
    <citation type="journal article" date="2020" name="BMC Genomics">
        <title>Correction to: Identification and distribution of gene clusters required for synthesis of sphingolipid metabolism inhibitors in diverse species of the filamentous fungus Fusarium.</title>
        <authorList>
            <person name="Kim H.S."/>
            <person name="Lohmar J.M."/>
            <person name="Busman M."/>
            <person name="Brown D.W."/>
            <person name="Naumann T.A."/>
            <person name="Divon H.H."/>
            <person name="Lysoe E."/>
            <person name="Uhlig S."/>
            <person name="Proctor R.H."/>
        </authorList>
    </citation>
    <scope>NUCLEOTIDE SEQUENCE</scope>
    <source>
        <strain evidence="7">NRRL 45417</strain>
    </source>
</reference>
<dbReference type="Proteomes" id="UP000604273">
    <property type="component" value="Unassembled WGS sequence"/>
</dbReference>
<dbReference type="PANTHER" id="PTHR43827:SF13">
    <property type="entry name" value="ALDO_KETO REDUCTASE FAMILY PROTEIN"/>
    <property type="match status" value="1"/>
</dbReference>
<dbReference type="AlphaFoldDB" id="A0A8H4X194"/>
<reference evidence="7" key="2">
    <citation type="submission" date="2020-05" db="EMBL/GenBank/DDBJ databases">
        <authorList>
            <person name="Kim H.-S."/>
            <person name="Proctor R.H."/>
            <person name="Brown D.W."/>
        </authorList>
    </citation>
    <scope>NUCLEOTIDE SEQUENCE</scope>
    <source>
        <strain evidence="7">NRRL 45417</strain>
    </source>
</reference>
<dbReference type="PRINTS" id="PR00069">
    <property type="entry name" value="ALDKETRDTASE"/>
</dbReference>
<dbReference type="PIRSF" id="PIRSF000097">
    <property type="entry name" value="AKR"/>
    <property type="match status" value="1"/>
</dbReference>
<dbReference type="PROSITE" id="PS00063">
    <property type="entry name" value="ALDOKETO_REDUCTASE_3"/>
    <property type="match status" value="1"/>
</dbReference>
<keyword evidence="2" id="KW-0560">Oxidoreductase</keyword>
<dbReference type="PROSITE" id="PS00062">
    <property type="entry name" value="ALDOKETO_REDUCTASE_2"/>
    <property type="match status" value="1"/>
</dbReference>
<feature type="site" description="Lowers pKa of active site Tyr" evidence="5">
    <location>
        <position position="92"/>
    </location>
</feature>
<feature type="active site" description="Proton donor" evidence="3">
    <location>
        <position position="67"/>
    </location>
</feature>
<evidence type="ECO:0000256" key="2">
    <source>
        <dbReference type="ARBA" id="ARBA00023002"/>
    </source>
</evidence>
<dbReference type="InterPro" id="IPR036812">
    <property type="entry name" value="NAD(P)_OxRdtase_dom_sf"/>
</dbReference>
<feature type="domain" description="NADP-dependent oxidoreductase" evidence="6">
    <location>
        <begin position="34"/>
        <end position="282"/>
    </location>
</feature>
<proteinExistence type="inferred from homology"/>
<dbReference type="FunFam" id="3.20.20.100:FF:000015">
    <property type="entry name" value="Oxidoreductase, aldo/keto reductase family"/>
    <property type="match status" value="1"/>
</dbReference>
<protein>
    <recommendedName>
        <fullName evidence="6">NADP-dependent oxidoreductase domain-containing protein</fullName>
    </recommendedName>
</protein>
<dbReference type="Pfam" id="PF00248">
    <property type="entry name" value="Aldo_ket_red"/>
    <property type="match status" value="1"/>
</dbReference>
<feature type="binding site" evidence="4">
    <location>
        <position position="129"/>
    </location>
    <ligand>
        <name>substrate</name>
    </ligand>
</feature>
<dbReference type="GO" id="GO:0016491">
    <property type="term" value="F:oxidoreductase activity"/>
    <property type="evidence" value="ECO:0007669"/>
    <property type="project" value="UniProtKB-KW"/>
</dbReference>
<evidence type="ECO:0000313" key="8">
    <source>
        <dbReference type="Proteomes" id="UP000604273"/>
    </source>
</evidence>
<sequence>MMQLNHRATSAMATPLGAQDCLTLQNTTATIPLIGFGTYKIRGQTCTAAVLAALLAGYSHIDSATLYRNEVYVYEAIEQSGVPREVIFLTTKVGSPRRMADQGDVYQDVVKTVDRIAGVDGYVDLLLMHVPGPSRDYRQRLWAAMEMVKRKGRAKSIGVSNFRVRHLEELKEYATEWPPSANQIELHPWCQQRDVVTYCQDNGIVIEAYSPLATGTRFKDPEIQRVASKHDKTPAKILIRYSLQKGWIPLPKSSNPGRIEENIMVFDFALDIEDMIALDALDEGPAGAVFRMNVD</sequence>
<dbReference type="Gene3D" id="3.20.20.100">
    <property type="entry name" value="NADP-dependent oxidoreductase domain"/>
    <property type="match status" value="1"/>
</dbReference>
<gene>
    <name evidence="7" type="ORF">FGADI_3028</name>
</gene>
<dbReference type="InterPro" id="IPR020471">
    <property type="entry name" value="AKR"/>
</dbReference>
<dbReference type="OrthoDB" id="416253at2759"/>
<evidence type="ECO:0000259" key="6">
    <source>
        <dbReference type="Pfam" id="PF00248"/>
    </source>
</evidence>
<organism evidence="7 8">
    <name type="scientific">Fusarium gaditjirri</name>
    <dbReference type="NCBI Taxonomy" id="282569"/>
    <lineage>
        <taxon>Eukaryota</taxon>
        <taxon>Fungi</taxon>
        <taxon>Dikarya</taxon>
        <taxon>Ascomycota</taxon>
        <taxon>Pezizomycotina</taxon>
        <taxon>Sordariomycetes</taxon>
        <taxon>Hypocreomycetidae</taxon>
        <taxon>Hypocreales</taxon>
        <taxon>Nectriaceae</taxon>
        <taxon>Fusarium</taxon>
        <taxon>Fusarium nisikadoi species complex</taxon>
    </lineage>
</organism>
<dbReference type="CDD" id="cd19071">
    <property type="entry name" value="AKR_AKR1-5-like"/>
    <property type="match status" value="1"/>
</dbReference>